<dbReference type="EMBL" id="CP137852">
    <property type="protein sequence ID" value="WPB83600.1"/>
    <property type="molecule type" value="Genomic_DNA"/>
</dbReference>
<proteinExistence type="predicted"/>
<name>A0ABZ0PD78_9PROT</name>
<keyword evidence="5" id="KW-1185">Reference proteome</keyword>
<keyword evidence="2" id="KW-1133">Transmembrane helix</keyword>
<protein>
    <submittedName>
        <fullName evidence="4">GNVR domain-containing protein</fullName>
    </submittedName>
</protein>
<dbReference type="PANTHER" id="PTHR32309:SF31">
    <property type="entry name" value="CAPSULAR EXOPOLYSACCHARIDE FAMILY"/>
    <property type="match status" value="1"/>
</dbReference>
<keyword evidence="2" id="KW-0472">Membrane</keyword>
<dbReference type="RefSeq" id="WP_318647574.1">
    <property type="nucleotide sequence ID" value="NZ_CP137852.1"/>
</dbReference>
<sequence length="481" mass="52671">MSAAPPLSEIIHALLAAGWRRRYLIIVPLLLLPVLGGLVGSFVPHSYETRMSVLVQEPGRFNPFLEDLSVRSNLRDRMDGLRALLTSRHVLLSVAEDLGMVQPGAGEAEQSRAVSALASSVSVQLIGQEMVELRYRARRPEGIDRVLAQIGQRFIERVRGPEDASLRDSVAFLGGQIQDAQNALNHAEQALSSFKSRHAAQLPDMRAANLQRLAQMREQLAEREVRLAGAEAEIASISSRLLQTDPVIGRLEQDIVAARGELALLRSRYTDAHSRVQAALNRAESLEQERDSHVARSGIAMDDTRLRNIASVSTTRGDGAQPLLVSQVAILDQARARLGQLRGETESLRSAVTDLARHVANSGEVERELRGLERDVAVQADLTQQLRRRFETARVTADLARQQAPERIKVIDRPFEPTAPIKPMTMIFALAGIVAGLALGIGLAALFDLMDGSLRGIRATEKLLGVPVLARLPRARQEMPA</sequence>
<evidence type="ECO:0000313" key="4">
    <source>
        <dbReference type="EMBL" id="WPB83600.1"/>
    </source>
</evidence>
<dbReference type="InterPro" id="IPR032807">
    <property type="entry name" value="GNVR"/>
</dbReference>
<feature type="transmembrane region" description="Helical" evidence="2">
    <location>
        <begin position="23"/>
        <end position="43"/>
    </location>
</feature>
<keyword evidence="2" id="KW-0812">Transmembrane</keyword>
<dbReference type="SUPFAM" id="SSF57997">
    <property type="entry name" value="Tropomyosin"/>
    <property type="match status" value="1"/>
</dbReference>
<feature type="coiled-coil region" evidence="1">
    <location>
        <begin position="170"/>
        <end position="296"/>
    </location>
</feature>
<evidence type="ECO:0000256" key="2">
    <source>
        <dbReference type="SAM" id="Phobius"/>
    </source>
</evidence>
<evidence type="ECO:0000259" key="3">
    <source>
        <dbReference type="Pfam" id="PF13807"/>
    </source>
</evidence>
<feature type="coiled-coil region" evidence="1">
    <location>
        <begin position="331"/>
        <end position="375"/>
    </location>
</feature>
<feature type="domain" description="Tyrosine-protein kinase G-rich" evidence="3">
    <location>
        <begin position="367"/>
        <end position="444"/>
    </location>
</feature>
<organism evidence="4 5">
    <name type="scientific">Sediminicoccus rosea</name>
    <dbReference type="NCBI Taxonomy" id="1225128"/>
    <lineage>
        <taxon>Bacteria</taxon>
        <taxon>Pseudomonadati</taxon>
        <taxon>Pseudomonadota</taxon>
        <taxon>Alphaproteobacteria</taxon>
        <taxon>Acetobacterales</taxon>
        <taxon>Roseomonadaceae</taxon>
        <taxon>Sediminicoccus</taxon>
    </lineage>
</organism>
<dbReference type="PANTHER" id="PTHR32309">
    <property type="entry name" value="TYROSINE-PROTEIN KINASE"/>
    <property type="match status" value="1"/>
</dbReference>
<dbReference type="Proteomes" id="UP001305521">
    <property type="component" value="Chromosome"/>
</dbReference>
<reference evidence="4 5" key="1">
    <citation type="submission" date="2023-11" db="EMBL/GenBank/DDBJ databases">
        <title>Arctic aerobic anoxygenic photoheterotroph Sediminicoccus rosea KRV36 adapts its photosynthesis to long days of polar summer.</title>
        <authorList>
            <person name="Tomasch J."/>
            <person name="Kopejtka K."/>
            <person name="Bily T."/>
            <person name="Gardiner A.T."/>
            <person name="Gardian Z."/>
            <person name="Shivaramu S."/>
            <person name="Koblizek M."/>
            <person name="Engelhardt F."/>
            <person name="Kaftan D."/>
        </authorList>
    </citation>
    <scope>NUCLEOTIDE SEQUENCE [LARGE SCALE GENOMIC DNA]</scope>
    <source>
        <strain evidence="4 5">R-30</strain>
    </source>
</reference>
<evidence type="ECO:0000256" key="1">
    <source>
        <dbReference type="SAM" id="Coils"/>
    </source>
</evidence>
<dbReference type="Pfam" id="PF13807">
    <property type="entry name" value="GNVR"/>
    <property type="match status" value="1"/>
</dbReference>
<dbReference type="Gene3D" id="1.20.5.340">
    <property type="match status" value="1"/>
</dbReference>
<keyword evidence="1" id="KW-0175">Coiled coil</keyword>
<gene>
    <name evidence="4" type="ORF">R9Z33_15980</name>
</gene>
<evidence type="ECO:0000313" key="5">
    <source>
        <dbReference type="Proteomes" id="UP001305521"/>
    </source>
</evidence>
<accession>A0ABZ0PD78</accession>
<feature type="transmembrane region" description="Helical" evidence="2">
    <location>
        <begin position="426"/>
        <end position="449"/>
    </location>
</feature>
<dbReference type="InterPro" id="IPR050445">
    <property type="entry name" value="Bact_polysacc_biosynth/exp"/>
</dbReference>